<reference evidence="7 8" key="1">
    <citation type="submission" date="2022-05" db="EMBL/GenBank/DDBJ databases">
        <authorList>
            <person name="Park J.-S."/>
        </authorList>
    </citation>
    <scope>NUCLEOTIDE SEQUENCE [LARGE SCALE GENOMIC DNA]</scope>
    <source>
        <strain evidence="7 8">2012CJ34-2</strain>
    </source>
</reference>
<evidence type="ECO:0000256" key="3">
    <source>
        <dbReference type="ARBA" id="ARBA00023163"/>
    </source>
</evidence>
<comment type="similarity">
    <text evidence="4">Belongs to the GreA/GreB family. GreB subfamily.</text>
</comment>
<evidence type="ECO:0000259" key="5">
    <source>
        <dbReference type="Pfam" id="PF01272"/>
    </source>
</evidence>
<dbReference type="InterPro" id="IPR018151">
    <property type="entry name" value="TF_GreA/GreB_CS"/>
</dbReference>
<keyword evidence="1 4" id="KW-0805">Transcription regulation</keyword>
<keyword evidence="7" id="KW-0251">Elongation factor</keyword>
<dbReference type="HAMAP" id="MF_00930">
    <property type="entry name" value="GreB"/>
    <property type="match status" value="1"/>
</dbReference>
<dbReference type="GO" id="GO:0003746">
    <property type="term" value="F:translation elongation factor activity"/>
    <property type="evidence" value="ECO:0007669"/>
    <property type="project" value="UniProtKB-KW"/>
</dbReference>
<dbReference type="InterPro" id="IPR023459">
    <property type="entry name" value="Tscrpt_elong_fac_GreA/B_fam"/>
</dbReference>
<evidence type="ECO:0000313" key="8">
    <source>
        <dbReference type="Proteomes" id="UP001203338"/>
    </source>
</evidence>
<dbReference type="Gene3D" id="1.10.287.180">
    <property type="entry name" value="Transcription elongation factor, GreA/GreB, N-terminal domain"/>
    <property type="match status" value="1"/>
</dbReference>
<dbReference type="InterPro" id="IPR001437">
    <property type="entry name" value="Tscrpt_elong_fac_GreA/B_C"/>
</dbReference>
<dbReference type="Proteomes" id="UP001203338">
    <property type="component" value="Unassembled WGS sequence"/>
</dbReference>
<dbReference type="Gene3D" id="3.10.50.30">
    <property type="entry name" value="Transcription elongation factor, GreA/GreB, C-terminal domain"/>
    <property type="match status" value="1"/>
</dbReference>
<evidence type="ECO:0000256" key="1">
    <source>
        <dbReference type="ARBA" id="ARBA00023015"/>
    </source>
</evidence>
<comment type="function">
    <text evidence="4">Necessary for efficient RNA polymerase transcription elongation past template-encoded arresting sites. The arresting sites in DNA have the property of trapping a certain fraction of elongating RNA polymerases that pass through, resulting in locked ternary complexes. Cleavage of the nascent transcript by cleavage factors such as GreA or GreB allows the resumption of elongation from the new 3'terminus. GreB releases sequences of up to 9 nucleotides in length.</text>
</comment>
<proteinExistence type="inferred from homology"/>
<dbReference type="HAMAP" id="MF_00105">
    <property type="entry name" value="GreA_GreB"/>
    <property type="match status" value="1"/>
</dbReference>
<accession>A0ABT0PBS3</accession>
<protein>
    <recommendedName>
        <fullName evidence="4">Transcription elongation factor GreB</fullName>
    </recommendedName>
    <alternativeName>
        <fullName evidence="4">Transcript cleavage factor GreB</fullName>
    </alternativeName>
</protein>
<dbReference type="InterPro" id="IPR036805">
    <property type="entry name" value="Tscrpt_elong_fac_GreA/B_N_sf"/>
</dbReference>
<evidence type="ECO:0000259" key="6">
    <source>
        <dbReference type="Pfam" id="PF03449"/>
    </source>
</evidence>
<dbReference type="InterPro" id="IPR028624">
    <property type="entry name" value="Tscrpt_elong_fac_GreA/B"/>
</dbReference>
<dbReference type="NCBIfam" id="TIGR01461">
    <property type="entry name" value="greB"/>
    <property type="match status" value="1"/>
</dbReference>
<keyword evidence="8" id="KW-1185">Reference proteome</keyword>
<dbReference type="NCBIfam" id="NF002506">
    <property type="entry name" value="PRK01885.1"/>
    <property type="match status" value="1"/>
</dbReference>
<dbReference type="PROSITE" id="PS00829">
    <property type="entry name" value="GREAB_1"/>
    <property type="match status" value="1"/>
</dbReference>
<name>A0ABT0PBS3_9GAMM</name>
<feature type="domain" description="Transcription elongation factor GreA/GreB N-terminal" evidence="6">
    <location>
        <begin position="5"/>
        <end position="74"/>
    </location>
</feature>
<feature type="domain" description="Transcription elongation factor GreA/GreB C-terminal" evidence="5">
    <location>
        <begin position="81"/>
        <end position="155"/>
    </location>
</feature>
<sequence>MKLQFITQSGKDALLEELDYLWRVKRPEVTQAVSEAAALGDRSENAEYKEGKRELRSIDRRVRFLRKRLEALKVVEYSPEQEGKAFFGAWVELENDEGEILQCRIVGTDEIDTRKGHITVDSPMARALLGKQVDDEVMVQTPTGKKVWLINKIQYQSFNQQ</sequence>
<dbReference type="InterPro" id="IPR022691">
    <property type="entry name" value="Tscrpt_elong_fac_GreA/B_N"/>
</dbReference>
<dbReference type="SUPFAM" id="SSF54534">
    <property type="entry name" value="FKBP-like"/>
    <property type="match status" value="1"/>
</dbReference>
<keyword evidence="3 4" id="KW-0804">Transcription</keyword>
<evidence type="ECO:0000313" key="7">
    <source>
        <dbReference type="EMBL" id="MCL6268824.1"/>
    </source>
</evidence>
<dbReference type="PANTHER" id="PTHR30437:SF6">
    <property type="entry name" value="TRANSCRIPTION ELONGATION FACTOR GREB"/>
    <property type="match status" value="1"/>
</dbReference>
<gene>
    <name evidence="4 7" type="primary">greB</name>
    <name evidence="7" type="ORF">M3P05_02520</name>
</gene>
<dbReference type="PANTHER" id="PTHR30437">
    <property type="entry name" value="TRANSCRIPTION ELONGATION FACTOR GREA"/>
    <property type="match status" value="1"/>
</dbReference>
<dbReference type="SUPFAM" id="SSF46557">
    <property type="entry name" value="GreA transcript cleavage protein, N-terminal domain"/>
    <property type="match status" value="1"/>
</dbReference>
<dbReference type="PIRSF" id="PIRSF006092">
    <property type="entry name" value="GreA_GreB"/>
    <property type="match status" value="1"/>
</dbReference>
<keyword evidence="2 4" id="KW-0238">DNA-binding</keyword>
<comment type="caution">
    <text evidence="7">The sequence shown here is derived from an EMBL/GenBank/DDBJ whole genome shotgun (WGS) entry which is preliminary data.</text>
</comment>
<evidence type="ECO:0000256" key="4">
    <source>
        <dbReference type="HAMAP-Rule" id="MF_00930"/>
    </source>
</evidence>
<dbReference type="InterPro" id="IPR006358">
    <property type="entry name" value="Tscrpt_elong_fac_GreB"/>
</dbReference>
<dbReference type="RefSeq" id="WP_249697654.1">
    <property type="nucleotide sequence ID" value="NZ_JAMFLX010000002.1"/>
</dbReference>
<dbReference type="EMBL" id="JAMFLX010000002">
    <property type="protein sequence ID" value="MCL6268824.1"/>
    <property type="molecule type" value="Genomic_DNA"/>
</dbReference>
<dbReference type="InterPro" id="IPR036953">
    <property type="entry name" value="GreA/GreB_C_sf"/>
</dbReference>
<organism evidence="7 8">
    <name type="scientific">Parendozoicomonas callyspongiae</name>
    <dbReference type="NCBI Taxonomy" id="2942213"/>
    <lineage>
        <taxon>Bacteria</taxon>
        <taxon>Pseudomonadati</taxon>
        <taxon>Pseudomonadota</taxon>
        <taxon>Gammaproteobacteria</taxon>
        <taxon>Oceanospirillales</taxon>
        <taxon>Endozoicomonadaceae</taxon>
        <taxon>Parendozoicomonas</taxon>
    </lineage>
</organism>
<dbReference type="Pfam" id="PF01272">
    <property type="entry name" value="GreA_GreB"/>
    <property type="match status" value="1"/>
</dbReference>
<dbReference type="Pfam" id="PF03449">
    <property type="entry name" value="GreA_GreB_N"/>
    <property type="match status" value="1"/>
</dbReference>
<evidence type="ECO:0000256" key="2">
    <source>
        <dbReference type="ARBA" id="ARBA00023125"/>
    </source>
</evidence>
<keyword evidence="7" id="KW-0648">Protein biosynthesis</keyword>